<dbReference type="eggNOG" id="COG1393">
    <property type="taxonomic scope" value="Bacteria"/>
</dbReference>
<dbReference type="EMBL" id="JH109152">
    <property type="protein sequence ID" value="EGW21706.1"/>
    <property type="molecule type" value="Genomic_DNA"/>
</dbReference>
<dbReference type="InterPro" id="IPR005025">
    <property type="entry name" value="FMN_Rdtase-like_dom"/>
</dbReference>
<keyword evidence="6" id="KW-1185">Reference proteome</keyword>
<name>G3IV93_METTV</name>
<evidence type="ECO:0000256" key="1">
    <source>
        <dbReference type="ARBA" id="ARBA00007198"/>
    </source>
</evidence>
<evidence type="ECO:0000256" key="3">
    <source>
        <dbReference type="PROSITE-ProRule" id="PRU01282"/>
    </source>
</evidence>
<dbReference type="PANTHER" id="PTHR30041:SF8">
    <property type="entry name" value="PROTEIN YFFB"/>
    <property type="match status" value="1"/>
</dbReference>
<evidence type="ECO:0000256" key="2">
    <source>
        <dbReference type="ARBA" id="ARBA00022643"/>
    </source>
</evidence>
<evidence type="ECO:0000259" key="4">
    <source>
        <dbReference type="Pfam" id="PF03358"/>
    </source>
</evidence>
<dbReference type="GO" id="GO:0016491">
    <property type="term" value="F:oxidoreductase activity"/>
    <property type="evidence" value="ECO:0007669"/>
    <property type="project" value="InterPro"/>
</dbReference>
<feature type="domain" description="NADPH-dependent FMN reductase-like" evidence="4">
    <location>
        <begin position="5"/>
        <end position="139"/>
    </location>
</feature>
<dbReference type="SUPFAM" id="SSF52833">
    <property type="entry name" value="Thioredoxin-like"/>
    <property type="match status" value="1"/>
</dbReference>
<dbReference type="AlphaFoldDB" id="G3IV93"/>
<dbReference type="NCBIfam" id="NF008107">
    <property type="entry name" value="PRK10853.1"/>
    <property type="match status" value="1"/>
</dbReference>
<gene>
    <name evidence="5" type="ORF">Mettu_0480</name>
</gene>
<proteinExistence type="inferred from homology"/>
<organism evidence="5 6">
    <name type="scientific">Methylobacter tundripaludum (strain ATCC BAA-1195 / DSM 17260 / SV96)</name>
    <dbReference type="NCBI Taxonomy" id="697282"/>
    <lineage>
        <taxon>Bacteria</taxon>
        <taxon>Pseudomonadati</taxon>
        <taxon>Pseudomonadota</taxon>
        <taxon>Gammaproteobacteria</taxon>
        <taxon>Methylococcales</taxon>
        <taxon>Methylococcaceae</taxon>
        <taxon>Methylobacter</taxon>
    </lineage>
</organism>
<dbReference type="CDD" id="cd03035">
    <property type="entry name" value="ArsC_Yffb"/>
    <property type="match status" value="1"/>
</dbReference>
<dbReference type="Gene3D" id="3.40.30.10">
    <property type="entry name" value="Glutaredoxin"/>
    <property type="match status" value="1"/>
</dbReference>
<dbReference type="HOGENOM" id="CLU_942722_0_0_6"/>
<evidence type="ECO:0000313" key="6">
    <source>
        <dbReference type="Proteomes" id="UP000004664"/>
    </source>
</evidence>
<reference evidence="5 6" key="1">
    <citation type="submission" date="2011-06" db="EMBL/GenBank/DDBJ databases">
        <title>Genomic sequence of Methylobacter tundripaludum SV96.</title>
        <authorList>
            <consortium name="US DOE Joint Genome Institute"/>
            <person name="Lucas S."/>
            <person name="Han J."/>
            <person name="Lapidus A."/>
            <person name="Cheng J.-F."/>
            <person name="Goodwin L."/>
            <person name="Pitluck S."/>
            <person name="Held B."/>
            <person name="Detter J.C."/>
            <person name="Han C."/>
            <person name="Tapia R."/>
            <person name="Land M."/>
            <person name="Hauser L."/>
            <person name="Kyrpides N."/>
            <person name="Ivanova N."/>
            <person name="Ovchinnikova G."/>
            <person name="Pagani I."/>
            <person name="Klotz M.G."/>
            <person name="Dispirito A.A."/>
            <person name="Murrell J.C."/>
            <person name="Dunfield P."/>
            <person name="Kalyuzhnaya M.G."/>
            <person name="Svenning M."/>
            <person name="Trotsenko Y.A."/>
            <person name="Stein L.Y."/>
            <person name="Woyke T."/>
        </authorList>
    </citation>
    <scope>NUCLEOTIDE SEQUENCE [LARGE SCALE GENOMIC DNA]</scope>
    <source>
        <strain evidence="6">ATCC BAA-1195 / DSM 17260 / SV96</strain>
    </source>
</reference>
<accession>G3IV93</accession>
<dbReference type="InterPro" id="IPR006660">
    <property type="entry name" value="Arsenate_reductase-like"/>
</dbReference>
<evidence type="ECO:0000313" key="5">
    <source>
        <dbReference type="EMBL" id="EGW21706.1"/>
    </source>
</evidence>
<keyword evidence="2" id="KW-0285">Flavoprotein</keyword>
<protein>
    <submittedName>
        <fullName evidence="5">ArsC family protein</fullName>
    </submittedName>
</protein>
<keyword evidence="2" id="KW-0288">FMN</keyword>
<comment type="similarity">
    <text evidence="1 3">Belongs to the ArsC family.</text>
</comment>
<dbReference type="SUPFAM" id="SSF52218">
    <property type="entry name" value="Flavoproteins"/>
    <property type="match status" value="1"/>
</dbReference>
<dbReference type="InterPro" id="IPR029039">
    <property type="entry name" value="Flavoprotein-like_sf"/>
</dbReference>
<dbReference type="Gene3D" id="3.40.50.360">
    <property type="match status" value="1"/>
</dbReference>
<dbReference type="Pfam" id="PF03960">
    <property type="entry name" value="ArsC"/>
    <property type="match status" value="1"/>
</dbReference>
<dbReference type="STRING" id="697282.Mettu_0480"/>
<dbReference type="eggNOG" id="COG0431">
    <property type="taxonomic scope" value="Bacteria"/>
</dbReference>
<dbReference type="InterPro" id="IPR036249">
    <property type="entry name" value="Thioredoxin-like_sf"/>
</dbReference>
<dbReference type="NCBIfam" id="TIGR01617">
    <property type="entry name" value="arsC_related"/>
    <property type="match status" value="1"/>
</dbReference>
<dbReference type="RefSeq" id="WP_006889682.1">
    <property type="nucleotide sequence ID" value="NZ_JH109152.1"/>
</dbReference>
<dbReference type="InterPro" id="IPR006504">
    <property type="entry name" value="Tscrpt_reg_Spx/MgsR"/>
</dbReference>
<sequence length="295" mass="32385">MSIVRILAISGSLRAASLNSALLRAVAGLAPSDIYIELFTELGNLPLFNPDLEITDLPPVADFHARLLEADGVIIASPEYAHGVTGVMKNALDWMVGSEAFFNKPVALLNASPRATIAQASLKESLTVMSAQVVEAASITLPIIGSNLDELGIAAHPSISTSIREALRAFHTEIVNLQNSKTHTLYGIKNCDTVKKARNWLDQNGIAYRFHDFRSDGLTPELLQHFADHLDWNKLLNRSSTSWRQLSAEQQSDLTQEKALQLMLTTPTLIKRPVLESGDKLMLGFKAENYQTELL</sequence>
<dbReference type="Proteomes" id="UP000004664">
    <property type="component" value="Unassembled WGS sequence"/>
</dbReference>
<dbReference type="Pfam" id="PF03358">
    <property type="entry name" value="FMN_red"/>
    <property type="match status" value="1"/>
</dbReference>
<dbReference type="PANTHER" id="PTHR30041">
    <property type="entry name" value="ARSENATE REDUCTASE"/>
    <property type="match status" value="1"/>
</dbReference>
<dbReference type="PROSITE" id="PS51353">
    <property type="entry name" value="ARSC"/>
    <property type="match status" value="1"/>
</dbReference>